<dbReference type="Pfam" id="PF01839">
    <property type="entry name" value="FG-GAP"/>
    <property type="match status" value="4"/>
</dbReference>
<reference evidence="6 7" key="1">
    <citation type="submission" date="2019-10" db="EMBL/GenBank/DDBJ databases">
        <title>Actinomadura rubteroloni sp. nov. and Actinomadura macrotermitis sp. nov., isolated from the gut of fungus growing-termite Macrotermes natalensis.</title>
        <authorList>
            <person name="Benndorf R."/>
            <person name="Martin K."/>
            <person name="Kuefner M."/>
            <person name="De Beer W."/>
            <person name="Kaster A.-K."/>
            <person name="Vollmers J."/>
            <person name="Poulsen M."/>
            <person name="Beemelmanns C."/>
        </authorList>
    </citation>
    <scope>NUCLEOTIDE SEQUENCE [LARGE SCALE GENOMIC DNA]</scope>
    <source>
        <strain evidence="6 7">RB68</strain>
    </source>
</reference>
<organism evidence="6 7">
    <name type="scientific">Actinomadura macrotermitis</name>
    <dbReference type="NCBI Taxonomy" id="2585200"/>
    <lineage>
        <taxon>Bacteria</taxon>
        <taxon>Bacillati</taxon>
        <taxon>Actinomycetota</taxon>
        <taxon>Actinomycetes</taxon>
        <taxon>Streptosporangiales</taxon>
        <taxon>Thermomonosporaceae</taxon>
        <taxon>Actinomadura</taxon>
    </lineage>
</organism>
<dbReference type="RefSeq" id="WP_194293339.1">
    <property type="nucleotide sequence ID" value="NZ_WEGH01000002.1"/>
</dbReference>
<accession>A0A7K0BX38</accession>
<gene>
    <name evidence="6" type="ORF">ACRB68_33050</name>
</gene>
<keyword evidence="4" id="KW-0325">Glycoprotein</keyword>
<feature type="signal peptide" evidence="5">
    <location>
        <begin position="1"/>
        <end position="27"/>
    </location>
</feature>
<dbReference type="Proteomes" id="UP000487268">
    <property type="component" value="Unassembled WGS sequence"/>
</dbReference>
<protein>
    <recommendedName>
        <fullName evidence="8">Integrin-like protein</fullName>
    </recommendedName>
</protein>
<dbReference type="Gene3D" id="2.130.10.130">
    <property type="entry name" value="Integrin alpha, N-terminal"/>
    <property type="match status" value="4"/>
</dbReference>
<name>A0A7K0BX38_9ACTN</name>
<proteinExistence type="predicted"/>
<comment type="caution">
    <text evidence="6">The sequence shown here is derived from an EMBL/GenBank/DDBJ whole genome shotgun (WGS) entry which is preliminary data.</text>
</comment>
<dbReference type="InterPro" id="IPR028994">
    <property type="entry name" value="Integrin_alpha_N"/>
</dbReference>
<keyword evidence="1 5" id="KW-0732">Signal</keyword>
<dbReference type="AlphaFoldDB" id="A0A7K0BX38"/>
<sequence length="482" mass="48001">MRLLTRALASTTVGALAFALVTPTADAAVAARPYDFDGDGHRDLVIGSPAATVGKVRGAGLVTVVYGSASGLNGGRRQILSQDTKGVPGGAETDDHFGYAVASADLNNDGRADLVVSAPDEDTGKKKNVGSITVFWGTKSGLSTNAHAVPVDPEMPAGERSGLALAAGDFNRAGTGDIAYTTVHYWDWHMGDGGGYAARARVLSSHLTRLPGHPAAARAAAGGASTTFVQSGNVTSGKYPSLVLAWHDPSAAPKDRDGVALFERGKNARTLAARSFVKAEGGPSAVGDFNGDGFGDVAVGQPGDTGHRGGQITVYKGSATGISAAAKTVVTADTPGVPGTRTAGGRFGADLSAGDVNGDGRTDLAAGAPGVKPGGYAYLLLGSAAGIGGQGAQWLSQDTAGVPGTAKPGDLFGGQVTLLDHVRERRADLVAGAPGEGGTEGSVAWVKGRASGLLPVAAATGHTPTSFGLGGRGARFGLVLGG</sequence>
<dbReference type="PANTHER" id="PTHR23221">
    <property type="entry name" value="GLYCOSYLPHOSPHATIDYLINOSITOL PHOSPHOLIPASE D"/>
    <property type="match status" value="1"/>
</dbReference>
<dbReference type="PANTHER" id="PTHR23221:SF7">
    <property type="entry name" value="PHOSPHATIDYLINOSITOL-GLYCAN-SPECIFIC PHOSPHOLIPASE D"/>
    <property type="match status" value="1"/>
</dbReference>
<keyword evidence="7" id="KW-1185">Reference proteome</keyword>
<feature type="chain" id="PRO_5029910944" description="Integrin-like protein" evidence="5">
    <location>
        <begin position="28"/>
        <end position="482"/>
    </location>
</feature>
<dbReference type="InterPro" id="IPR013519">
    <property type="entry name" value="Int_alpha_beta-p"/>
</dbReference>
<keyword evidence="2" id="KW-0677">Repeat</keyword>
<dbReference type="GO" id="GO:0007155">
    <property type="term" value="P:cell adhesion"/>
    <property type="evidence" value="ECO:0007669"/>
    <property type="project" value="InterPro"/>
</dbReference>
<dbReference type="SMART" id="SM00191">
    <property type="entry name" value="Int_alpha"/>
    <property type="match status" value="5"/>
</dbReference>
<evidence type="ECO:0008006" key="8">
    <source>
        <dbReference type="Google" id="ProtNLM"/>
    </source>
</evidence>
<dbReference type="InterPro" id="IPR013517">
    <property type="entry name" value="FG-GAP"/>
</dbReference>
<dbReference type="GO" id="GO:0016787">
    <property type="term" value="F:hydrolase activity"/>
    <property type="evidence" value="ECO:0007669"/>
    <property type="project" value="UniProtKB-KW"/>
</dbReference>
<evidence type="ECO:0000256" key="5">
    <source>
        <dbReference type="SAM" id="SignalP"/>
    </source>
</evidence>
<evidence type="ECO:0000256" key="2">
    <source>
        <dbReference type="ARBA" id="ARBA00022737"/>
    </source>
</evidence>
<evidence type="ECO:0000313" key="7">
    <source>
        <dbReference type="Proteomes" id="UP000487268"/>
    </source>
</evidence>
<dbReference type="EMBL" id="WEGH01000002">
    <property type="protein sequence ID" value="MQY05234.1"/>
    <property type="molecule type" value="Genomic_DNA"/>
</dbReference>
<dbReference type="SUPFAM" id="SSF69318">
    <property type="entry name" value="Integrin alpha N-terminal domain"/>
    <property type="match status" value="1"/>
</dbReference>
<keyword evidence="3" id="KW-0378">Hydrolase</keyword>
<evidence type="ECO:0000256" key="3">
    <source>
        <dbReference type="ARBA" id="ARBA00022801"/>
    </source>
</evidence>
<evidence type="ECO:0000256" key="1">
    <source>
        <dbReference type="ARBA" id="ARBA00022729"/>
    </source>
</evidence>
<dbReference type="PROSITE" id="PS51470">
    <property type="entry name" value="FG_GAP"/>
    <property type="match status" value="2"/>
</dbReference>
<evidence type="ECO:0000256" key="4">
    <source>
        <dbReference type="ARBA" id="ARBA00023180"/>
    </source>
</evidence>
<dbReference type="PRINTS" id="PR01185">
    <property type="entry name" value="INTEGRINA"/>
</dbReference>
<dbReference type="InterPro" id="IPR000413">
    <property type="entry name" value="Integrin_alpha"/>
</dbReference>
<evidence type="ECO:0000313" key="6">
    <source>
        <dbReference type="EMBL" id="MQY05234.1"/>
    </source>
</evidence>
<dbReference type="GO" id="GO:0008305">
    <property type="term" value="C:integrin complex"/>
    <property type="evidence" value="ECO:0007669"/>
    <property type="project" value="InterPro"/>
</dbReference>